<organism evidence="2 3">
    <name type="scientific">Ensete ventricosum</name>
    <name type="common">Abyssinian banana</name>
    <name type="synonym">Musa ensete</name>
    <dbReference type="NCBI Taxonomy" id="4639"/>
    <lineage>
        <taxon>Eukaryota</taxon>
        <taxon>Viridiplantae</taxon>
        <taxon>Streptophyta</taxon>
        <taxon>Embryophyta</taxon>
        <taxon>Tracheophyta</taxon>
        <taxon>Spermatophyta</taxon>
        <taxon>Magnoliopsida</taxon>
        <taxon>Liliopsida</taxon>
        <taxon>Zingiberales</taxon>
        <taxon>Musaceae</taxon>
        <taxon>Ensete</taxon>
    </lineage>
</organism>
<evidence type="ECO:0000256" key="1">
    <source>
        <dbReference type="SAM" id="MobiDB-lite"/>
    </source>
</evidence>
<gene>
    <name evidence="2" type="ORF">B296_00005877</name>
</gene>
<comment type="caution">
    <text evidence="2">The sequence shown here is derived from an EMBL/GenBank/DDBJ whole genome shotgun (WGS) entry which is preliminary data.</text>
</comment>
<protein>
    <submittedName>
        <fullName evidence="2">Uncharacterized protein</fullName>
    </submittedName>
</protein>
<feature type="compositionally biased region" description="Basic and acidic residues" evidence="1">
    <location>
        <begin position="169"/>
        <end position="189"/>
    </location>
</feature>
<accession>A0A427AUV3</accession>
<dbReference type="Proteomes" id="UP000287651">
    <property type="component" value="Unassembled WGS sequence"/>
</dbReference>
<proteinExistence type="predicted"/>
<reference evidence="2 3" key="1">
    <citation type="journal article" date="2014" name="Agronomy (Basel)">
        <title>A Draft Genome Sequence for Ensete ventricosum, the Drought-Tolerant Tree Against Hunger.</title>
        <authorList>
            <person name="Harrison J."/>
            <person name="Moore K.A."/>
            <person name="Paszkiewicz K."/>
            <person name="Jones T."/>
            <person name="Grant M."/>
            <person name="Ambacheew D."/>
            <person name="Muzemil S."/>
            <person name="Studholme D.J."/>
        </authorList>
    </citation>
    <scope>NUCLEOTIDE SEQUENCE [LARGE SCALE GENOMIC DNA]</scope>
</reference>
<feature type="region of interest" description="Disordered" evidence="1">
    <location>
        <begin position="149"/>
        <end position="192"/>
    </location>
</feature>
<dbReference type="AlphaFoldDB" id="A0A427AUV3"/>
<sequence length="214" mass="23372">MEIEKQPGEAAGSRGEGWRFQKICEQLGLPRRVGMMLNNDESGCSTTTTTTTPPGGPLYLSGTYEKLGAPTANRISRFLEARLERRGRWLPFESVLLLRGGGTRAVGWGPYAIRYVDSEQDGVRRRGASGGERTVAPLFASITGGISALRPPSDGCQRRGPPLMPSRWPRPEAARQPSDRRLDGPDRVGRMAIPVIEPRNKLAQIEPGSSSNFD</sequence>
<evidence type="ECO:0000313" key="3">
    <source>
        <dbReference type="Proteomes" id="UP000287651"/>
    </source>
</evidence>
<dbReference type="EMBL" id="AMZH03001250">
    <property type="protein sequence ID" value="RRT80023.1"/>
    <property type="molecule type" value="Genomic_DNA"/>
</dbReference>
<evidence type="ECO:0000313" key="2">
    <source>
        <dbReference type="EMBL" id="RRT80023.1"/>
    </source>
</evidence>
<name>A0A427AUV3_ENSVE</name>